<comment type="function">
    <text evidence="5">Forms part of the ribosomal stalk, playing a central role in the interaction of the ribosome with GTP-bound translation factors.</text>
</comment>
<dbReference type="GO" id="GO:0070180">
    <property type="term" value="F:large ribosomal subunit rRNA binding"/>
    <property type="evidence" value="ECO:0007669"/>
    <property type="project" value="UniProtKB-UniRule"/>
</dbReference>
<dbReference type="InterPro" id="IPR001790">
    <property type="entry name" value="Ribosomal_uL10"/>
</dbReference>
<organism evidence="6 7">
    <name type="scientific">Ferrithrix thermotolerans DSM 19514</name>
    <dbReference type="NCBI Taxonomy" id="1121881"/>
    <lineage>
        <taxon>Bacteria</taxon>
        <taxon>Bacillati</taxon>
        <taxon>Actinomycetota</taxon>
        <taxon>Acidimicrobiia</taxon>
        <taxon>Acidimicrobiales</taxon>
        <taxon>Acidimicrobiaceae</taxon>
        <taxon>Ferrithrix</taxon>
    </lineage>
</organism>
<evidence type="ECO:0000256" key="3">
    <source>
        <dbReference type="ARBA" id="ARBA00023274"/>
    </source>
</evidence>
<comment type="similarity">
    <text evidence="1 5">Belongs to the universal ribosomal protein uL10 family.</text>
</comment>
<dbReference type="Gene3D" id="3.30.70.1730">
    <property type="match status" value="1"/>
</dbReference>
<dbReference type="GO" id="GO:0006412">
    <property type="term" value="P:translation"/>
    <property type="evidence" value="ECO:0007669"/>
    <property type="project" value="UniProtKB-UniRule"/>
</dbReference>
<dbReference type="PANTHER" id="PTHR11560">
    <property type="entry name" value="39S RIBOSOMAL PROTEIN L10, MITOCHONDRIAL"/>
    <property type="match status" value="1"/>
</dbReference>
<dbReference type="STRING" id="1121881.SAMN02745225_00351"/>
<dbReference type="SUPFAM" id="SSF160369">
    <property type="entry name" value="Ribosomal protein L10-like"/>
    <property type="match status" value="1"/>
</dbReference>
<dbReference type="OrthoDB" id="3186107at2"/>
<evidence type="ECO:0000256" key="4">
    <source>
        <dbReference type="ARBA" id="ARBA00035202"/>
    </source>
</evidence>
<sequence length="176" mass="18933">MEQPRPEKVAIVEELKERFDSSAAVLVTEYRGLKVSELEELRRELKAKGADIKVFKNTLVRIAASQSGNSVVEPLLEGPTALTFVKDDPAAIAKSLREFAKAKPALVLKGGLMGGKKLGVEETLALADLPSREVLLAQFAGALSAPMQKFASLLKAVPQNFAYALQALIDSKSEQG</sequence>
<protein>
    <recommendedName>
        <fullName evidence="4 5">Large ribosomal subunit protein uL10</fullName>
    </recommendedName>
</protein>
<keyword evidence="5" id="KW-0699">rRNA-binding</keyword>
<evidence type="ECO:0000256" key="1">
    <source>
        <dbReference type="ARBA" id="ARBA00008889"/>
    </source>
</evidence>
<accession>A0A1M4SRN4</accession>
<dbReference type="GO" id="GO:1990904">
    <property type="term" value="C:ribonucleoprotein complex"/>
    <property type="evidence" value="ECO:0007669"/>
    <property type="project" value="UniProtKB-KW"/>
</dbReference>
<gene>
    <name evidence="5" type="primary">rplJ</name>
    <name evidence="6" type="ORF">SAMN02745225_00351</name>
</gene>
<dbReference type="InterPro" id="IPR043141">
    <property type="entry name" value="Ribosomal_uL10-like_sf"/>
</dbReference>
<dbReference type="Proteomes" id="UP000184295">
    <property type="component" value="Unassembled WGS sequence"/>
</dbReference>
<dbReference type="NCBIfam" id="NF000955">
    <property type="entry name" value="PRK00099.1-1"/>
    <property type="match status" value="1"/>
</dbReference>
<reference evidence="7" key="1">
    <citation type="submission" date="2016-11" db="EMBL/GenBank/DDBJ databases">
        <authorList>
            <person name="Varghese N."/>
            <person name="Submissions S."/>
        </authorList>
    </citation>
    <scope>NUCLEOTIDE SEQUENCE [LARGE SCALE GENOMIC DNA]</scope>
    <source>
        <strain evidence="7">DSM 19514</strain>
    </source>
</reference>
<dbReference type="HAMAP" id="MF_00362">
    <property type="entry name" value="Ribosomal_uL10"/>
    <property type="match status" value="1"/>
</dbReference>
<proteinExistence type="inferred from homology"/>
<evidence type="ECO:0000313" key="6">
    <source>
        <dbReference type="EMBL" id="SHE34831.1"/>
    </source>
</evidence>
<keyword evidence="7" id="KW-1185">Reference proteome</keyword>
<keyword evidence="2 5" id="KW-0689">Ribosomal protein</keyword>
<dbReference type="Gene3D" id="6.10.250.290">
    <property type="match status" value="1"/>
</dbReference>
<evidence type="ECO:0000256" key="2">
    <source>
        <dbReference type="ARBA" id="ARBA00022980"/>
    </source>
</evidence>
<dbReference type="CDD" id="cd05797">
    <property type="entry name" value="Ribosomal_L10"/>
    <property type="match status" value="1"/>
</dbReference>
<dbReference type="GO" id="GO:0005840">
    <property type="term" value="C:ribosome"/>
    <property type="evidence" value="ECO:0007669"/>
    <property type="project" value="UniProtKB-KW"/>
</dbReference>
<keyword evidence="3 5" id="KW-0687">Ribonucleoprotein</keyword>
<evidence type="ECO:0000256" key="5">
    <source>
        <dbReference type="HAMAP-Rule" id="MF_00362"/>
    </source>
</evidence>
<keyword evidence="5" id="KW-0694">RNA-binding</keyword>
<dbReference type="EMBL" id="FQUL01000003">
    <property type="protein sequence ID" value="SHE34831.1"/>
    <property type="molecule type" value="Genomic_DNA"/>
</dbReference>
<dbReference type="InterPro" id="IPR047865">
    <property type="entry name" value="Ribosomal_uL10_bac_type"/>
</dbReference>
<dbReference type="AlphaFoldDB" id="A0A1M4SRN4"/>
<name>A0A1M4SRN4_9ACTN</name>
<dbReference type="InterPro" id="IPR022973">
    <property type="entry name" value="Ribosomal_uL10_bac"/>
</dbReference>
<comment type="subunit">
    <text evidence="5">Part of the ribosomal stalk of the 50S ribosomal subunit. The N-terminus interacts with L11 and the large rRNA to form the base of the stalk. The C-terminus forms an elongated spine to which L12 dimers bind in a sequential fashion forming a multimeric L10(L12)X complex.</text>
</comment>
<dbReference type="RefSeq" id="WP_072788321.1">
    <property type="nucleotide sequence ID" value="NZ_FQUL01000003.1"/>
</dbReference>
<evidence type="ECO:0000313" key="7">
    <source>
        <dbReference type="Proteomes" id="UP000184295"/>
    </source>
</evidence>
<dbReference type="Pfam" id="PF00466">
    <property type="entry name" value="Ribosomal_L10"/>
    <property type="match status" value="1"/>
</dbReference>